<evidence type="ECO:0000256" key="1">
    <source>
        <dbReference type="ARBA" id="ARBA00022468"/>
    </source>
</evidence>
<proteinExistence type="predicted"/>
<feature type="compositionally biased region" description="Basic and acidic residues" evidence="4">
    <location>
        <begin position="87"/>
        <end position="101"/>
    </location>
</feature>
<dbReference type="GO" id="GO:0005634">
    <property type="term" value="C:nucleus"/>
    <property type="evidence" value="ECO:0007669"/>
    <property type="project" value="TreeGrafter"/>
</dbReference>
<dbReference type="SMART" id="SM00368">
    <property type="entry name" value="LRR_RI"/>
    <property type="match status" value="7"/>
</dbReference>
<accession>A0AAD4LQC8</accession>
<dbReference type="PANTHER" id="PTHR24113:SF12">
    <property type="entry name" value="RAN GTPASE-ACTIVATING PROTEIN 1"/>
    <property type="match status" value="1"/>
</dbReference>
<dbReference type="GO" id="GO:0005096">
    <property type="term" value="F:GTPase activator activity"/>
    <property type="evidence" value="ECO:0007669"/>
    <property type="project" value="UniProtKB-KW"/>
</dbReference>
<feature type="region of interest" description="Disordered" evidence="4">
    <location>
        <begin position="944"/>
        <end position="1017"/>
    </location>
</feature>
<dbReference type="GO" id="GO:0031267">
    <property type="term" value="F:small GTPase binding"/>
    <property type="evidence" value="ECO:0007669"/>
    <property type="project" value="TreeGrafter"/>
</dbReference>
<dbReference type="EMBL" id="JAKELL010000008">
    <property type="protein sequence ID" value="KAH8996619.1"/>
    <property type="molecule type" value="Genomic_DNA"/>
</dbReference>
<dbReference type="Gene3D" id="3.80.10.10">
    <property type="entry name" value="Ribonuclease Inhibitor"/>
    <property type="match status" value="3"/>
</dbReference>
<comment type="caution">
    <text evidence="5">The sequence shown here is derived from an EMBL/GenBank/DDBJ whole genome shotgun (WGS) entry which is preliminary data.</text>
</comment>
<dbReference type="GO" id="GO:0048471">
    <property type="term" value="C:perinuclear region of cytoplasm"/>
    <property type="evidence" value="ECO:0007669"/>
    <property type="project" value="TreeGrafter"/>
</dbReference>
<feature type="compositionally biased region" description="Low complexity" evidence="4">
    <location>
        <begin position="1"/>
        <end position="14"/>
    </location>
</feature>
<feature type="region of interest" description="Disordered" evidence="4">
    <location>
        <begin position="330"/>
        <end position="388"/>
    </location>
</feature>
<feature type="region of interest" description="Disordered" evidence="4">
    <location>
        <begin position="1"/>
        <end position="30"/>
    </location>
</feature>
<organism evidence="5 6">
    <name type="scientific">Lactarius akahatsu</name>
    <dbReference type="NCBI Taxonomy" id="416441"/>
    <lineage>
        <taxon>Eukaryota</taxon>
        <taxon>Fungi</taxon>
        <taxon>Dikarya</taxon>
        <taxon>Basidiomycota</taxon>
        <taxon>Agaricomycotina</taxon>
        <taxon>Agaricomycetes</taxon>
        <taxon>Russulales</taxon>
        <taxon>Russulaceae</taxon>
        <taxon>Lactarius</taxon>
    </lineage>
</organism>
<feature type="region of interest" description="Disordered" evidence="4">
    <location>
        <begin position="799"/>
        <end position="846"/>
    </location>
</feature>
<reference evidence="5" key="1">
    <citation type="submission" date="2022-01" db="EMBL/GenBank/DDBJ databases">
        <title>Comparative genomics reveals a dynamic genome evolution in the ectomycorrhizal milk-cap (Lactarius) mushrooms.</title>
        <authorList>
            <consortium name="DOE Joint Genome Institute"/>
            <person name="Lebreton A."/>
            <person name="Tang N."/>
            <person name="Kuo A."/>
            <person name="LaButti K."/>
            <person name="Drula E."/>
            <person name="Barry K."/>
            <person name="Clum A."/>
            <person name="Lipzen A."/>
            <person name="Mousain D."/>
            <person name="Ng V."/>
            <person name="Wang R."/>
            <person name="Wang X."/>
            <person name="Dai Y."/>
            <person name="Henrissat B."/>
            <person name="Grigoriev I.V."/>
            <person name="Guerin-Laguette A."/>
            <person name="Yu F."/>
            <person name="Martin F.M."/>
        </authorList>
    </citation>
    <scope>NUCLEOTIDE SEQUENCE</scope>
    <source>
        <strain evidence="5">QP</strain>
    </source>
</reference>
<feature type="compositionally biased region" description="Low complexity" evidence="4">
    <location>
        <begin position="986"/>
        <end position="999"/>
    </location>
</feature>
<feature type="compositionally biased region" description="Basic and acidic residues" evidence="4">
    <location>
        <begin position="831"/>
        <end position="841"/>
    </location>
</feature>
<gene>
    <name evidence="5" type="ORF">EDB92DRAFT_1793472</name>
</gene>
<dbReference type="SUPFAM" id="SSF52047">
    <property type="entry name" value="RNI-like"/>
    <property type="match status" value="1"/>
</dbReference>
<dbReference type="GO" id="GO:0005829">
    <property type="term" value="C:cytosol"/>
    <property type="evidence" value="ECO:0007669"/>
    <property type="project" value="TreeGrafter"/>
</dbReference>
<dbReference type="InterPro" id="IPR027038">
    <property type="entry name" value="RanGap"/>
</dbReference>
<dbReference type="PANTHER" id="PTHR24113">
    <property type="entry name" value="RAN GTPASE-ACTIVATING PROTEIN 1"/>
    <property type="match status" value="1"/>
</dbReference>
<evidence type="ECO:0000256" key="3">
    <source>
        <dbReference type="ARBA" id="ARBA00022737"/>
    </source>
</evidence>
<evidence type="ECO:0000313" key="5">
    <source>
        <dbReference type="EMBL" id="KAH8996619.1"/>
    </source>
</evidence>
<feature type="compositionally biased region" description="Low complexity" evidence="4">
    <location>
        <begin position="376"/>
        <end position="388"/>
    </location>
</feature>
<dbReference type="Proteomes" id="UP001201163">
    <property type="component" value="Unassembled WGS sequence"/>
</dbReference>
<protein>
    <submittedName>
        <fullName evidence="5">RNI-like protein</fullName>
    </submittedName>
</protein>
<keyword evidence="6" id="KW-1185">Reference proteome</keyword>
<dbReference type="AlphaFoldDB" id="A0AAD4LQC8"/>
<evidence type="ECO:0000256" key="2">
    <source>
        <dbReference type="ARBA" id="ARBA00022614"/>
    </source>
</evidence>
<evidence type="ECO:0000256" key="4">
    <source>
        <dbReference type="SAM" id="MobiDB-lite"/>
    </source>
</evidence>
<sequence length="1017" mass="109432">MASSTSSYAPSSSAVTIPTPGKSILKRPQPTQQSFLARFSKFLPTQSQPLVTAGDEARTLRRAHFILPELVTVYPISAANPPSTPTLKEEKRSIEQREAERRRRVVRGNSISQGGDPEEWWSLETVESFYKECCASRDDPPLLEISAAFKNASRTSPRTVDFSGVQLNPTSAAILSDVFAIEWGLRRVTFKECGLDDRILKPILHALLIPASLTFLSVASNRRLKAPAFRLIGAFIAKTLQFLDLSQNSLDKRSIEFIANALPRAPEPGLTSLRLDDCFLKPQALEALAHTVRTSSLRNISLRHNRISAAGAVAIALMIRDYPDVVSGGITPTSSAPSTPPMSPGAGLPAQLPYTGQGLPAVPSRQGSVLPPPRHPTQTLQPTYTPYIPRSRRAPPAAIGDPLSATGFPIPLITSSAQGGVTARHTISPSAAQGTYQDHGPSAALLDKVRALDALPRLGALRTLDLRGNDIRGGITYIAQVLKRNRTLKLLNLSENKLEVTGLVAIAEALKYNSCLETLDLSKNPCCGPGLDGVQSLRTAFTLNTALKRLFLSSTSLASAGAIALAEFLPESVSLLHLDLTTNTLDLAGVMALSSGLKANHVMRCLDLNIPPDDEEMARMCRDILNTCIRNTEEAERHAHMSFANGSGGRGQGKGVWGMIEESKLAKTFRKDEDKKVVSCSPRETLESLLISEGAQTEDETVAQARQCKEQLERILAHSTPASRGHESGAKADPELIERTKALLPLLAEIIRTSPDSTRLDDLLCLNDTLTTLLSRASPKPRISLQGLAIDLNGLGVSPTGSGGGSHDNHVATTRGDAEELTDDDVLSTPRLDKGKGKAPPEPEVVEPILSPAGFTVADSDSEEMGHEVAQGEDDARSPTDRSRSWVAEEGEIFRKGNKLLGPEEMEGEFAGEELRIELLEAQVERPPPRAILDDLSLALDAPPIANIPVQEEPPKPLPPPYVSRRSSPAATTPPIQLPENGAVESPTSSTSPSPLSPLGRPHISRRQESGSSFEPR</sequence>
<dbReference type="InterPro" id="IPR001611">
    <property type="entry name" value="Leu-rich_rpt"/>
</dbReference>
<feature type="compositionally biased region" description="Basic and acidic residues" evidence="4">
    <location>
        <begin position="874"/>
        <end position="884"/>
    </location>
</feature>
<evidence type="ECO:0000313" key="6">
    <source>
        <dbReference type="Proteomes" id="UP001201163"/>
    </source>
</evidence>
<feature type="compositionally biased region" description="Polar residues" evidence="4">
    <location>
        <begin position="965"/>
        <end position="975"/>
    </location>
</feature>
<keyword evidence="2" id="KW-0433">Leucine-rich repeat</keyword>
<dbReference type="GO" id="GO:0006913">
    <property type="term" value="P:nucleocytoplasmic transport"/>
    <property type="evidence" value="ECO:0007669"/>
    <property type="project" value="TreeGrafter"/>
</dbReference>
<name>A0AAD4LQC8_9AGAM</name>
<dbReference type="Pfam" id="PF13516">
    <property type="entry name" value="LRR_6"/>
    <property type="match status" value="3"/>
</dbReference>
<keyword evidence="1" id="KW-0343">GTPase activation</keyword>
<feature type="region of interest" description="Disordered" evidence="4">
    <location>
        <begin position="78"/>
        <end position="115"/>
    </location>
</feature>
<feature type="region of interest" description="Disordered" evidence="4">
    <location>
        <begin position="861"/>
        <end position="889"/>
    </location>
</feature>
<dbReference type="InterPro" id="IPR032675">
    <property type="entry name" value="LRR_dom_sf"/>
</dbReference>
<keyword evidence="3" id="KW-0677">Repeat</keyword>